<accession>A0A922T8K9</accession>
<protein>
    <submittedName>
        <fullName evidence="2">Uncharacterized protein</fullName>
    </submittedName>
</protein>
<keyword evidence="1" id="KW-0732">Signal</keyword>
<evidence type="ECO:0000256" key="1">
    <source>
        <dbReference type="SAM" id="SignalP"/>
    </source>
</evidence>
<feature type="chain" id="PRO_5037862204" evidence="1">
    <location>
        <begin position="19"/>
        <end position="148"/>
    </location>
</feature>
<feature type="signal peptide" evidence="1">
    <location>
        <begin position="1"/>
        <end position="18"/>
    </location>
</feature>
<dbReference type="RefSeq" id="WP_037161141.1">
    <property type="nucleotide sequence ID" value="NZ_CAJXID010000006.1"/>
</dbReference>
<evidence type="ECO:0000313" key="3">
    <source>
        <dbReference type="Proteomes" id="UP000052167"/>
    </source>
</evidence>
<dbReference type="InterPro" id="IPR049748">
    <property type="entry name" value="HPE1-like_N_CxxC"/>
</dbReference>
<dbReference type="AlphaFoldDB" id="A0A922T8K9"/>
<dbReference type="NCBIfam" id="NF041110">
    <property type="entry name" value="HPE1_fam_CxxC"/>
    <property type="match status" value="1"/>
</dbReference>
<gene>
    <name evidence="2" type="ORF">GV68_01275</name>
</gene>
<organism evidence="2 3">
    <name type="scientific">Pseudorhizobium pelagicum</name>
    <dbReference type="NCBI Taxonomy" id="1509405"/>
    <lineage>
        <taxon>Bacteria</taxon>
        <taxon>Pseudomonadati</taxon>
        <taxon>Pseudomonadota</taxon>
        <taxon>Alphaproteobacteria</taxon>
        <taxon>Hyphomicrobiales</taxon>
        <taxon>Rhizobiaceae</taxon>
        <taxon>Rhizobium/Agrobacterium group</taxon>
        <taxon>Pseudorhizobium</taxon>
    </lineage>
</organism>
<dbReference type="OrthoDB" id="8283437at2"/>
<name>A0A922T8K9_9HYPH</name>
<evidence type="ECO:0000313" key="2">
    <source>
        <dbReference type="EMBL" id="KEQ10938.1"/>
    </source>
</evidence>
<dbReference type="EMBL" id="JOKJ01000001">
    <property type="protein sequence ID" value="KEQ10938.1"/>
    <property type="molecule type" value="Genomic_DNA"/>
</dbReference>
<keyword evidence="3" id="KW-1185">Reference proteome</keyword>
<dbReference type="Proteomes" id="UP000052167">
    <property type="component" value="Unassembled WGS sequence"/>
</dbReference>
<sequence length="148" mass="15602">MRFLLTSALILASGTALASSITPLVSHGGNGSLMTKSCNDCPPLKPKEETSTYKVPVLESGAQKTEIVEINGEKKVVRTEDWLGGSPVVHISKVYDWTPTGSSMLAGTTGDGIDHDATVGSVHPDATAVRDEVEPAPIDFSALQLRLN</sequence>
<proteinExistence type="predicted"/>
<comment type="caution">
    <text evidence="2">The sequence shown here is derived from an EMBL/GenBank/DDBJ whole genome shotgun (WGS) entry which is preliminary data.</text>
</comment>
<reference evidence="2 3" key="1">
    <citation type="submission" date="2014-06" db="EMBL/GenBank/DDBJ databases">
        <title>Rhizobium pelagicum/R2-400B4.</title>
        <authorList>
            <person name="Kimes N.E."/>
            <person name="Lopez-Perez M."/>
        </authorList>
    </citation>
    <scope>NUCLEOTIDE SEQUENCE [LARGE SCALE GENOMIC DNA]</scope>
    <source>
        <strain evidence="2 3">R2-400B4</strain>
    </source>
</reference>